<reference evidence="10" key="1">
    <citation type="submission" date="2021-05" db="EMBL/GenBank/DDBJ databases">
        <authorList>
            <person name="Alioto T."/>
            <person name="Alioto T."/>
            <person name="Gomez Garrido J."/>
        </authorList>
    </citation>
    <scope>NUCLEOTIDE SEQUENCE</scope>
</reference>
<protein>
    <submittedName>
        <fullName evidence="10">Protein SDA1 homolog</fullName>
    </submittedName>
</protein>
<evidence type="ECO:0000313" key="10">
    <source>
        <dbReference type="EMBL" id="CAG6764213.1"/>
    </source>
</evidence>
<dbReference type="AlphaFoldDB" id="A0A8D9AD68"/>
<feature type="compositionally biased region" description="Pro residues" evidence="7">
    <location>
        <begin position="560"/>
        <end position="571"/>
    </location>
</feature>
<dbReference type="GO" id="GO:0042273">
    <property type="term" value="P:ribosomal large subunit biogenesis"/>
    <property type="evidence" value="ECO:0007669"/>
    <property type="project" value="InterPro"/>
</dbReference>
<keyword evidence="2 8" id="KW-0812">Transmembrane</keyword>
<feature type="transmembrane region" description="Helical" evidence="8">
    <location>
        <begin position="922"/>
        <end position="944"/>
    </location>
</feature>
<dbReference type="GO" id="GO:0016020">
    <property type="term" value="C:membrane"/>
    <property type="evidence" value="ECO:0007669"/>
    <property type="project" value="UniProtKB-SubCell"/>
</dbReference>
<dbReference type="PANTHER" id="PTHR12730">
    <property type="entry name" value="HSDA/SDA1-RELATED"/>
    <property type="match status" value="1"/>
</dbReference>
<dbReference type="GO" id="GO:0005730">
    <property type="term" value="C:nucleolus"/>
    <property type="evidence" value="ECO:0007669"/>
    <property type="project" value="TreeGrafter"/>
</dbReference>
<evidence type="ECO:0000256" key="3">
    <source>
        <dbReference type="ARBA" id="ARBA00022989"/>
    </source>
</evidence>
<dbReference type="Pfam" id="PF08158">
    <property type="entry name" value="SDA1_HEAT"/>
    <property type="match status" value="1"/>
</dbReference>
<dbReference type="Gene3D" id="2.30.29.30">
    <property type="entry name" value="Pleckstrin-homology domain (PH domain)/Phosphotyrosine-binding domain (PTB)"/>
    <property type="match status" value="1"/>
</dbReference>
<comment type="subcellular location">
    <subcellularLocation>
        <location evidence="1">Membrane</location>
        <topology evidence="1">Single-pass type I membrane protein</topology>
    </subcellularLocation>
</comment>
<feature type="domain" description="E2" evidence="9">
    <location>
        <begin position="587"/>
        <end position="785"/>
    </location>
</feature>
<dbReference type="PROSITE" id="PS00320">
    <property type="entry name" value="APP_INTRA"/>
    <property type="match status" value="1"/>
</dbReference>
<evidence type="ECO:0000259" key="9">
    <source>
        <dbReference type="PROSITE" id="PS51870"/>
    </source>
</evidence>
<feature type="region of interest" description="Disordered" evidence="7">
    <location>
        <begin position="254"/>
        <end position="275"/>
    </location>
</feature>
<dbReference type="InterPro" id="IPR019543">
    <property type="entry name" value="APP_amyloid_C"/>
</dbReference>
<feature type="compositionally biased region" description="Acidic residues" evidence="7">
    <location>
        <begin position="509"/>
        <end position="549"/>
    </location>
</feature>
<feature type="compositionally biased region" description="Polar residues" evidence="7">
    <location>
        <begin position="575"/>
        <end position="585"/>
    </location>
</feature>
<organism evidence="10">
    <name type="scientific">Cacopsylla melanoneura</name>
    <dbReference type="NCBI Taxonomy" id="428564"/>
    <lineage>
        <taxon>Eukaryota</taxon>
        <taxon>Metazoa</taxon>
        <taxon>Ecdysozoa</taxon>
        <taxon>Arthropoda</taxon>
        <taxon>Hexapoda</taxon>
        <taxon>Insecta</taxon>
        <taxon>Pterygota</taxon>
        <taxon>Neoptera</taxon>
        <taxon>Paraneoptera</taxon>
        <taxon>Hemiptera</taxon>
        <taxon>Sternorrhyncha</taxon>
        <taxon>Psylloidea</taxon>
        <taxon>Psyllidae</taxon>
        <taxon>Psyllinae</taxon>
        <taxon>Cacopsylla</taxon>
    </lineage>
</organism>
<dbReference type="InterPro" id="IPR027312">
    <property type="entry name" value="Sda1"/>
</dbReference>
<dbReference type="InterPro" id="IPR024329">
    <property type="entry name" value="Amyloid_glyco_E2_domain"/>
</dbReference>
<evidence type="ECO:0000256" key="1">
    <source>
        <dbReference type="ARBA" id="ARBA00004479"/>
    </source>
</evidence>
<keyword evidence="3 8" id="KW-1133">Transmembrane helix</keyword>
<evidence type="ECO:0000256" key="7">
    <source>
        <dbReference type="SAM" id="MobiDB-lite"/>
    </source>
</evidence>
<keyword evidence="4 8" id="KW-0472">Membrane</keyword>
<dbReference type="GO" id="GO:0000055">
    <property type="term" value="P:ribosomal large subunit export from nucleus"/>
    <property type="evidence" value="ECO:0007669"/>
    <property type="project" value="InterPro"/>
</dbReference>
<dbReference type="InterPro" id="IPR008155">
    <property type="entry name" value="Amyloid_glyco"/>
</dbReference>
<dbReference type="SUPFAM" id="SSF48371">
    <property type="entry name" value="ARM repeat"/>
    <property type="match status" value="1"/>
</dbReference>
<dbReference type="PRINTS" id="PR00203">
    <property type="entry name" value="AMYLOIDA4"/>
</dbReference>
<evidence type="ECO:0000256" key="6">
    <source>
        <dbReference type="SAM" id="Coils"/>
    </source>
</evidence>
<dbReference type="InterPro" id="IPR012977">
    <property type="entry name" value="SDA1_N"/>
</dbReference>
<dbReference type="SUPFAM" id="SSF109843">
    <property type="entry name" value="CAPPD, an extracellular domain of amyloid beta A4 protein"/>
    <property type="match status" value="1"/>
</dbReference>
<evidence type="ECO:0000256" key="4">
    <source>
        <dbReference type="ARBA" id="ARBA00023136"/>
    </source>
</evidence>
<sequence length="991" mass="114497">MVRHNNQLPNNLPQLQNLIKRDPISYKDEFLQQQRHFESLLSVFCLQPSKFNKSLDELIMFMAQVAQCYPDSLSGFAQQLMEVLNSHNTILDANMRMTFCKALILLRNKGLLTPIDLLPLFFGLLRCPDKPLRKFLETHIITDIKNINSKHKNAKLNTTLQNFMYEMLKDTNHRAAKMSLSIMVHLYKKNVWRDAKTVNVIATACFSKSAKVMTAALKFFLTADEAEMKSDDEDSDEDTIKELKLANKYNKKTKKRANQLDKAKKSIRNKKNRKNKDKAYHFSALQLIHDPQGLAEKLFHQLEKRHERFEVKLMCLDVVSRLIGLHKLFLFNFYPYVQRFLQPHQREVTRLMQFVAQASHELVPPDVLEPVLRALVNNFVTERNSSDAMAMGLNAIRELCSRAPLVMNQDLLQDLVQYKNYREKSVMMAARALLHLYRVNLPTLLHKRDRGRPTEASIELKVKQYGETDAKDYVPGAEALVNDKGKKKTKEPAEPTEDNSDSDSWVDISDNEGDFEIDTDSEDDDDEGSEDEIDDDDDDDDDDDTDDSSYDSYENIVNPSSPPQSPSPSTPTSPVITRSHATTRVPTPDPYFTHFEPKDEHHAFKEALQRLEEMHREKVTKVMKDWSDLEERYQDMRSKSPGVAEDFKTKMTLRFQQTVQSLEEEGNAEKHQLIAMHQQRVAARINQHKKDAMNCYIEALQADSLNTHKVQKCLQKLLRALHKDRHHTIAHYKHLLTTNLDLAVKEKPMTLEHLVDIDHTINQSLTMLQRHPQLAVKISELMQDYMQALRSKDETPGSLMSLTREAEEAILDKYKAQVVAMQEDKERERFLEKQRKEVHKHEREELREEKARVKAKAEGRTYVEQIVPSTPVPPVESHIPFSSQHHDTNPQPAYAMQHDLSIGEPSYLRHDIYRTRGDSKGIYVTVVFAGLAVMAAVFIAMTVLKRRSARSPQNLGFIEVDQAATPEERHVANMQINGYENPTYKYFEIKE</sequence>
<dbReference type="PROSITE" id="PS51870">
    <property type="entry name" value="APP_E2"/>
    <property type="match status" value="1"/>
</dbReference>
<dbReference type="PANTHER" id="PTHR12730:SF0">
    <property type="entry name" value="PROTEIN SDA1 HOMOLOG"/>
    <property type="match status" value="1"/>
</dbReference>
<dbReference type="InterPro" id="IPR016024">
    <property type="entry name" value="ARM-type_fold"/>
</dbReference>
<dbReference type="EMBL" id="HBUF01565155">
    <property type="protein sequence ID" value="CAG6764213.1"/>
    <property type="molecule type" value="Transcribed_RNA"/>
</dbReference>
<dbReference type="EMBL" id="HBUF01565154">
    <property type="protein sequence ID" value="CAG6764211.1"/>
    <property type="molecule type" value="Transcribed_RNA"/>
</dbReference>
<dbReference type="InterPro" id="IPR011993">
    <property type="entry name" value="PH-like_dom_sf"/>
</dbReference>
<evidence type="ECO:0000256" key="8">
    <source>
        <dbReference type="SAM" id="Phobius"/>
    </source>
</evidence>
<dbReference type="Pfam" id="PF10515">
    <property type="entry name" value="APP_amyloid"/>
    <property type="match status" value="1"/>
</dbReference>
<keyword evidence="6" id="KW-0175">Coiled coil</keyword>
<dbReference type="InterPro" id="IPR019745">
    <property type="entry name" value="Amyloid_glyco_intracell_CS"/>
</dbReference>
<feature type="coiled-coil region" evidence="6">
    <location>
        <begin position="804"/>
        <end position="856"/>
    </location>
</feature>
<proteinExistence type="inferred from homology"/>
<accession>A0A8D9AD68</accession>
<feature type="region of interest" description="Disordered" evidence="7">
    <location>
        <begin position="473"/>
        <end position="598"/>
    </location>
</feature>
<name>A0A8D9AD68_9HEMI</name>
<feature type="compositionally biased region" description="Basic residues" evidence="7">
    <location>
        <begin position="265"/>
        <end position="275"/>
    </location>
</feature>
<dbReference type="GO" id="GO:0008201">
    <property type="term" value="F:heparin binding"/>
    <property type="evidence" value="ECO:0007669"/>
    <property type="project" value="UniProtKB-UniRule"/>
</dbReference>
<dbReference type="Gene3D" id="1.20.120.770">
    <property type="entry name" value="Amyloid precursor protein, E2 domain"/>
    <property type="match status" value="1"/>
</dbReference>
<evidence type="ECO:0000256" key="2">
    <source>
        <dbReference type="ARBA" id="ARBA00022692"/>
    </source>
</evidence>
<evidence type="ECO:0000256" key="5">
    <source>
        <dbReference type="PROSITE-ProRule" id="PRU01218"/>
    </source>
</evidence>
<comment type="similarity">
    <text evidence="5">Belongs to the APP family.</text>
</comment>
<dbReference type="EMBL" id="HBUF01565152">
    <property type="protein sequence ID" value="CAG6764207.1"/>
    <property type="molecule type" value="Transcribed_RNA"/>
</dbReference>
<dbReference type="Pfam" id="PF12925">
    <property type="entry name" value="APP_E2"/>
    <property type="match status" value="1"/>
</dbReference>
<dbReference type="InterPro" id="IPR036176">
    <property type="entry name" value="E2_sf"/>
</dbReference>
<dbReference type="EMBL" id="HBUF01565153">
    <property type="protein sequence ID" value="CAG6764209.1"/>
    <property type="molecule type" value="Transcribed_RNA"/>
</dbReference>